<evidence type="ECO:0000313" key="3">
    <source>
        <dbReference type="Proteomes" id="UP000440978"/>
    </source>
</evidence>
<dbReference type="Proteomes" id="UP000440978">
    <property type="component" value="Unassembled WGS sequence"/>
</dbReference>
<feature type="compositionally biased region" description="Polar residues" evidence="1">
    <location>
        <begin position="197"/>
        <end position="212"/>
    </location>
</feature>
<feature type="region of interest" description="Disordered" evidence="1">
    <location>
        <begin position="192"/>
        <end position="243"/>
    </location>
</feature>
<dbReference type="NCBIfam" id="TIGR02898">
    <property type="entry name" value="spore_YhcN_YlaJ"/>
    <property type="match status" value="1"/>
</dbReference>
<organism evidence="2 3">
    <name type="scientific">Terrilactibacillus tamarindi</name>
    <dbReference type="NCBI Taxonomy" id="2599694"/>
    <lineage>
        <taxon>Bacteria</taxon>
        <taxon>Bacillati</taxon>
        <taxon>Bacillota</taxon>
        <taxon>Bacilli</taxon>
        <taxon>Bacillales</taxon>
        <taxon>Bacillaceae</taxon>
        <taxon>Terrilactibacillus</taxon>
    </lineage>
</organism>
<dbReference type="Pfam" id="PF09580">
    <property type="entry name" value="Spore_YhcN_YlaJ"/>
    <property type="match status" value="1"/>
</dbReference>
<feature type="compositionally biased region" description="Basic and acidic residues" evidence="1">
    <location>
        <begin position="215"/>
        <end position="243"/>
    </location>
</feature>
<comment type="caution">
    <text evidence="2">The sequence shown here is derived from an EMBL/GenBank/DDBJ whole genome shotgun (WGS) entry which is preliminary data.</text>
</comment>
<name>A0A6N8CS14_9BACI</name>
<sequence length="243" mass="27579">MGFLNYFFLTIRSTAHDLKGIVIMKIKITFIFFLSLAIVSGCSFHSQTEEQDFSKRDSTNQSKVYQMNQSIDYPSKKLSNQDIARRLVHLAEQTPDVKGATAVIVGKYAVVGLTLDKHLDRTRVGTVKYTVSQAIKNDPYGANAVITSNPDVIERLNEIGQAFKKGRPISGIANELADVVERVIPEFTKNVKDHQNQNKPSKLNQKQNNHQVPAQKEKQHQQPENHDQKEKIKEQQKKEIHQS</sequence>
<dbReference type="GO" id="GO:0030435">
    <property type="term" value="P:sporulation resulting in formation of a cellular spore"/>
    <property type="evidence" value="ECO:0007669"/>
    <property type="project" value="InterPro"/>
</dbReference>
<evidence type="ECO:0000313" key="2">
    <source>
        <dbReference type="EMBL" id="MTT31987.1"/>
    </source>
</evidence>
<protein>
    <submittedName>
        <fullName evidence="2">YhcN/YlaJ family sporulation lipoprotein</fullName>
    </submittedName>
</protein>
<dbReference type="AlphaFoldDB" id="A0A6N8CS14"/>
<dbReference type="InterPro" id="IPR019076">
    <property type="entry name" value="Spore_lipoprot_YhcN/YlaJ-like"/>
</dbReference>
<gene>
    <name evidence="2" type="ORF">GMB86_08180</name>
</gene>
<proteinExistence type="predicted"/>
<keyword evidence="2" id="KW-0449">Lipoprotein</keyword>
<keyword evidence="3" id="KW-1185">Reference proteome</keyword>
<dbReference type="EMBL" id="WNHB01000011">
    <property type="protein sequence ID" value="MTT31987.1"/>
    <property type="molecule type" value="Genomic_DNA"/>
</dbReference>
<reference evidence="2 3" key="1">
    <citation type="submission" date="2019-11" db="EMBL/GenBank/DDBJ databases">
        <title>Terrilactibacillus tamarindus sp. nov. BCM23-1 isolated from bark of Tamarindus indica.</title>
        <authorList>
            <person name="Kingkaew E."/>
            <person name="Tanasupawat S."/>
        </authorList>
    </citation>
    <scope>NUCLEOTIDE SEQUENCE [LARGE SCALE GENOMIC DNA]</scope>
    <source>
        <strain evidence="2 3">BCM23-1</strain>
    </source>
</reference>
<dbReference type="OrthoDB" id="2381329at2"/>
<accession>A0A6N8CS14</accession>
<evidence type="ECO:0000256" key="1">
    <source>
        <dbReference type="SAM" id="MobiDB-lite"/>
    </source>
</evidence>
<dbReference type="InterPro" id="IPR014247">
    <property type="entry name" value="Spore_lipoprot_YhcN/YlaJ"/>
</dbReference>